<dbReference type="Proteomes" id="UP000092605">
    <property type="component" value="Unassembled WGS sequence"/>
</dbReference>
<sequence length="57" mass="6854">MDKQVNFEMLKERFKNATLDEKIEIYTTTSGLTVEQFKELLRYFPLQHLSKLEKAMQ</sequence>
<dbReference type="RefSeq" id="WP_149683762.1">
    <property type="nucleotide sequence ID" value="NZ_FRBG01000018.1"/>
</dbReference>
<dbReference type="EMBL" id="FRBG01000018">
    <property type="protein sequence ID" value="SHL25512.1"/>
    <property type="molecule type" value="Genomic_DNA"/>
</dbReference>
<evidence type="ECO:0000313" key="4">
    <source>
        <dbReference type="Proteomes" id="UP000323392"/>
    </source>
</evidence>
<reference evidence="1 3" key="1">
    <citation type="submission" date="2016-02" db="EMBL/GenBank/DDBJ databases">
        <title>Draft genome sequence for Clostridium paradoxum JW-YL-7.</title>
        <authorList>
            <person name="Utturkar S.M."/>
            <person name="Lancaster A."/>
            <person name="Poole F.L."/>
            <person name="Adams M.W."/>
            <person name="Brown S.D."/>
        </authorList>
    </citation>
    <scope>NUCLEOTIDE SEQUENCE [LARGE SCALE GENOMIC DNA]</scope>
    <source>
        <strain evidence="1 3">JW-YL-7</strain>
    </source>
</reference>
<keyword evidence="4" id="KW-1185">Reference proteome</keyword>
<proteinExistence type="predicted"/>
<dbReference type="Proteomes" id="UP000323392">
    <property type="component" value="Unassembled WGS sequence"/>
</dbReference>
<name>A0A150FPJ5_CLOPD</name>
<reference evidence="2 4" key="2">
    <citation type="submission" date="2016-11" db="EMBL/GenBank/DDBJ databases">
        <authorList>
            <person name="Varghese N."/>
            <person name="Submissions S."/>
        </authorList>
    </citation>
    <scope>NUCLEOTIDE SEQUENCE [LARGE SCALE GENOMIC DNA]</scope>
    <source>
        <strain evidence="2 4">DSM 7308</strain>
    </source>
</reference>
<dbReference type="STRING" id="1121328.JWYL7_0602"/>
<dbReference type="EMBL" id="LSFY01000001">
    <property type="protein sequence ID" value="KXZ39527.1"/>
    <property type="molecule type" value="Genomic_DNA"/>
</dbReference>
<organism evidence="1 3">
    <name type="scientific">Alkalithermobacter thermoalcaliphilus JW-YL-7 = DSM 7308</name>
    <dbReference type="NCBI Taxonomy" id="1121328"/>
    <lineage>
        <taxon>Bacteria</taxon>
        <taxon>Bacillati</taxon>
        <taxon>Bacillota</taxon>
        <taxon>Clostridia</taxon>
        <taxon>Peptostreptococcales</taxon>
        <taxon>Tepidibacteraceae</taxon>
        <taxon>Alkalithermobacter</taxon>
    </lineage>
</organism>
<dbReference type="PATRIC" id="fig|1121328.3.peg.604"/>
<dbReference type="OrthoDB" id="25340at2"/>
<gene>
    <name evidence="1" type="ORF">JWYL7_0602</name>
    <name evidence="2" type="ORF">SAMN05661008_01758</name>
</gene>
<accession>A0A150FPJ5</accession>
<comment type="caution">
    <text evidence="1">The sequence shown here is derived from an EMBL/GenBank/DDBJ whole genome shotgun (WGS) entry which is preliminary data.</text>
</comment>
<dbReference type="AlphaFoldDB" id="A0A150FPJ5"/>
<evidence type="ECO:0000313" key="2">
    <source>
        <dbReference type="EMBL" id="SHL25512.1"/>
    </source>
</evidence>
<evidence type="ECO:0000313" key="1">
    <source>
        <dbReference type="EMBL" id="KXZ39527.1"/>
    </source>
</evidence>
<evidence type="ECO:0000313" key="3">
    <source>
        <dbReference type="Proteomes" id="UP000092605"/>
    </source>
</evidence>
<protein>
    <submittedName>
        <fullName evidence="1">Uncharacterized protein</fullName>
    </submittedName>
</protein>